<dbReference type="EMBL" id="RDQM01000004">
    <property type="protein sequence ID" value="RMW99591.1"/>
    <property type="molecule type" value="Genomic_DNA"/>
</dbReference>
<proteinExistence type="predicted"/>
<gene>
    <name evidence="1" type="ORF">EBQ26_04360</name>
</gene>
<name>A0A3M6QAR4_9BURK</name>
<evidence type="ECO:0000313" key="1">
    <source>
        <dbReference type="EMBL" id="RMW99591.1"/>
    </source>
</evidence>
<comment type="caution">
    <text evidence="1">The sequence shown here is derived from an EMBL/GenBank/DDBJ whole genome shotgun (WGS) entry which is preliminary data.</text>
</comment>
<protein>
    <submittedName>
        <fullName evidence="1">Uncharacterized protein</fullName>
    </submittedName>
</protein>
<organism evidence="1 2">
    <name type="scientific">Allofranklinella schreckenbergeri</name>
    <dbReference type="NCBI Taxonomy" id="1076744"/>
    <lineage>
        <taxon>Bacteria</taxon>
        <taxon>Pseudomonadati</taxon>
        <taxon>Pseudomonadota</taxon>
        <taxon>Betaproteobacteria</taxon>
        <taxon>Burkholderiales</taxon>
        <taxon>Comamonadaceae</taxon>
        <taxon>Allofranklinella</taxon>
    </lineage>
</organism>
<sequence length="95" mass="10040">MFWHYLNQIIFTLNCIFWESPAPPGAAFEARQSPLYCAPIMPVPPLHSAPRHAALAAGAARVRAAAYAGRAMPAPIPTTDAVAIAAAIITTKTKG</sequence>
<reference evidence="1 2" key="1">
    <citation type="submission" date="2018-10" db="EMBL/GenBank/DDBJ databases">
        <title>Comamonadaceae CDC group NO-1 genome sequencing and assembly.</title>
        <authorList>
            <person name="Bernier A.-M."/>
            <person name="Bernard K."/>
        </authorList>
    </citation>
    <scope>NUCLEOTIDE SEQUENCE [LARGE SCALE GENOMIC DNA]</scope>
    <source>
        <strain evidence="1 2">NML970147</strain>
    </source>
</reference>
<evidence type="ECO:0000313" key="2">
    <source>
        <dbReference type="Proteomes" id="UP000267521"/>
    </source>
</evidence>
<accession>A0A3M6QAR4</accession>
<dbReference type="AlphaFoldDB" id="A0A3M6QAR4"/>
<dbReference type="Proteomes" id="UP000267521">
    <property type="component" value="Unassembled WGS sequence"/>
</dbReference>